<dbReference type="Pfam" id="PF03454">
    <property type="entry name" value="MoeA_C"/>
    <property type="match status" value="1"/>
</dbReference>
<evidence type="ECO:0000256" key="9">
    <source>
        <dbReference type="ARBA" id="ARBA00023150"/>
    </source>
</evidence>
<dbReference type="Pfam" id="PF03453">
    <property type="entry name" value="MoeA_N"/>
    <property type="match status" value="1"/>
</dbReference>
<keyword evidence="6 11" id="KW-0808">Transferase</keyword>
<dbReference type="EC" id="2.10.1.1" evidence="11"/>
<dbReference type="Pfam" id="PF00994">
    <property type="entry name" value="MoCF_biosynth"/>
    <property type="match status" value="1"/>
</dbReference>
<evidence type="ECO:0000313" key="14">
    <source>
        <dbReference type="Proteomes" id="UP000295765"/>
    </source>
</evidence>
<evidence type="ECO:0000256" key="3">
    <source>
        <dbReference type="ARBA" id="ARBA00005046"/>
    </source>
</evidence>
<organism evidence="13 14">
    <name type="scientific">Plasticicumulans lactativorans</name>
    <dbReference type="NCBI Taxonomy" id="1133106"/>
    <lineage>
        <taxon>Bacteria</taxon>
        <taxon>Pseudomonadati</taxon>
        <taxon>Pseudomonadota</taxon>
        <taxon>Gammaproteobacteria</taxon>
        <taxon>Candidatus Competibacteraceae</taxon>
        <taxon>Plasticicumulans</taxon>
    </lineage>
</organism>
<comment type="function">
    <text evidence="2 11">Catalyzes the insertion of molybdate into adenylated molybdopterin with the concomitant release of AMP.</text>
</comment>
<keyword evidence="7 11" id="KW-0479">Metal-binding</keyword>
<feature type="domain" description="MoaB/Mog" evidence="12">
    <location>
        <begin position="196"/>
        <end position="333"/>
    </location>
</feature>
<evidence type="ECO:0000256" key="10">
    <source>
        <dbReference type="ARBA" id="ARBA00047317"/>
    </source>
</evidence>
<dbReference type="OrthoDB" id="9804758at2"/>
<dbReference type="InterPro" id="IPR005110">
    <property type="entry name" value="MoeA_linker/N"/>
</dbReference>
<dbReference type="InterPro" id="IPR036425">
    <property type="entry name" value="MoaB/Mog-like_dom_sf"/>
</dbReference>
<evidence type="ECO:0000256" key="11">
    <source>
        <dbReference type="RuleBase" id="RU365090"/>
    </source>
</evidence>
<dbReference type="Gene3D" id="3.90.105.10">
    <property type="entry name" value="Molybdopterin biosynthesis moea protein, domain 2"/>
    <property type="match status" value="1"/>
</dbReference>
<dbReference type="NCBIfam" id="NF045515">
    <property type="entry name" value="Glp_gephyrin"/>
    <property type="match status" value="1"/>
</dbReference>
<evidence type="ECO:0000313" key="13">
    <source>
        <dbReference type="EMBL" id="TCO80963.1"/>
    </source>
</evidence>
<proteinExistence type="inferred from homology"/>
<name>A0A4R2L3K5_9GAMM</name>
<comment type="caution">
    <text evidence="13">The sequence shown here is derived from an EMBL/GenBank/DDBJ whole genome shotgun (WGS) entry which is preliminary data.</text>
</comment>
<dbReference type="Gene3D" id="2.170.190.11">
    <property type="entry name" value="Molybdopterin biosynthesis moea protein, domain 3"/>
    <property type="match status" value="1"/>
</dbReference>
<dbReference type="SUPFAM" id="SSF63867">
    <property type="entry name" value="MoeA C-terminal domain-like"/>
    <property type="match status" value="1"/>
</dbReference>
<dbReference type="SUPFAM" id="SSF63882">
    <property type="entry name" value="MoeA N-terminal region -like"/>
    <property type="match status" value="1"/>
</dbReference>
<dbReference type="Gene3D" id="3.40.980.10">
    <property type="entry name" value="MoaB/Mog-like domain"/>
    <property type="match status" value="1"/>
</dbReference>
<dbReference type="GO" id="GO:0006777">
    <property type="term" value="P:Mo-molybdopterin cofactor biosynthetic process"/>
    <property type="evidence" value="ECO:0007669"/>
    <property type="project" value="UniProtKB-UniRule"/>
</dbReference>
<dbReference type="EMBL" id="SLWY01000011">
    <property type="protein sequence ID" value="TCO80963.1"/>
    <property type="molecule type" value="Genomic_DNA"/>
</dbReference>
<dbReference type="RefSeq" id="WP_132542784.1">
    <property type="nucleotide sequence ID" value="NZ_SLWY01000011.1"/>
</dbReference>
<dbReference type="SUPFAM" id="SSF53218">
    <property type="entry name" value="Molybdenum cofactor biosynthesis proteins"/>
    <property type="match status" value="1"/>
</dbReference>
<dbReference type="InterPro" id="IPR001453">
    <property type="entry name" value="MoaB/Mog_dom"/>
</dbReference>
<comment type="pathway">
    <text evidence="3 11">Cofactor biosynthesis; molybdopterin biosynthesis.</text>
</comment>
<evidence type="ECO:0000256" key="8">
    <source>
        <dbReference type="ARBA" id="ARBA00022842"/>
    </source>
</evidence>
<dbReference type="FunFam" id="3.40.980.10:FF:000004">
    <property type="entry name" value="Molybdopterin molybdenumtransferase"/>
    <property type="match status" value="1"/>
</dbReference>
<sequence length="422" mass="43530">MTQPPLDPQPSCCDDYDPHALGVEEALARIDAVVAPVAGCERVALRAALGRVLAADVIAPADVPAHANSAMDGYAVRAADLPAGGSVSLRVVGTALAGAAWDGTLGAGEAVRIMTGGVLPAGADCVVMQEAALRDGEEVRIGSGHRAGQNIRLAGEDLPRGATVLAAGRRLAPADLGVLASLGLAEVTVRRRLRVAFFSTGDELRSIGEALDAGCVYDSNRYSLHGLLTRLGVELIDMGVVRDDAAALRTAFREAAACADAVISSGGVSVGEADFVKEILGALGHIDFWKIAMKPGRPLAFGRIGDAVFFGLPGNPVSVVVTFYQFVQPALRRMMGQSATAPVRVRVPLLAAVKKRPGRVEFQRGVLERAADGSLGVRPTGEQGSGILSSISRADCFIVLPTACAGGAPGDLVDVEPFEGLC</sequence>
<dbReference type="FunFam" id="2.170.190.11:FF:000001">
    <property type="entry name" value="Molybdopterin molybdenumtransferase"/>
    <property type="match status" value="1"/>
</dbReference>
<evidence type="ECO:0000256" key="5">
    <source>
        <dbReference type="ARBA" id="ARBA00022505"/>
    </source>
</evidence>
<dbReference type="PANTHER" id="PTHR10192:SF5">
    <property type="entry name" value="GEPHYRIN"/>
    <property type="match status" value="1"/>
</dbReference>
<evidence type="ECO:0000256" key="1">
    <source>
        <dbReference type="ARBA" id="ARBA00001946"/>
    </source>
</evidence>
<keyword evidence="5 11" id="KW-0500">Molybdenum</keyword>
<dbReference type="PROSITE" id="PS01079">
    <property type="entry name" value="MOCF_BIOSYNTHESIS_2"/>
    <property type="match status" value="1"/>
</dbReference>
<dbReference type="GO" id="GO:0061599">
    <property type="term" value="F:molybdopterin molybdotransferase activity"/>
    <property type="evidence" value="ECO:0007669"/>
    <property type="project" value="UniProtKB-UniRule"/>
</dbReference>
<dbReference type="NCBIfam" id="TIGR00177">
    <property type="entry name" value="molyb_syn"/>
    <property type="match status" value="1"/>
</dbReference>
<dbReference type="GO" id="GO:0046872">
    <property type="term" value="F:metal ion binding"/>
    <property type="evidence" value="ECO:0007669"/>
    <property type="project" value="UniProtKB-UniRule"/>
</dbReference>
<dbReference type="InterPro" id="IPR036135">
    <property type="entry name" value="MoeA_linker/N_sf"/>
</dbReference>
<comment type="catalytic activity">
    <reaction evidence="10">
        <text>adenylyl-molybdopterin + molybdate = Mo-molybdopterin + AMP + H(+)</text>
        <dbReference type="Rhea" id="RHEA:35047"/>
        <dbReference type="ChEBI" id="CHEBI:15378"/>
        <dbReference type="ChEBI" id="CHEBI:36264"/>
        <dbReference type="ChEBI" id="CHEBI:62727"/>
        <dbReference type="ChEBI" id="CHEBI:71302"/>
        <dbReference type="ChEBI" id="CHEBI:456215"/>
        <dbReference type="EC" id="2.10.1.1"/>
    </reaction>
</comment>
<evidence type="ECO:0000256" key="4">
    <source>
        <dbReference type="ARBA" id="ARBA00010763"/>
    </source>
</evidence>
<comment type="cofactor">
    <cofactor evidence="1 11">
        <name>Mg(2+)</name>
        <dbReference type="ChEBI" id="CHEBI:18420"/>
    </cofactor>
</comment>
<gene>
    <name evidence="13" type="ORF">EV699_111164</name>
</gene>
<dbReference type="AlphaFoldDB" id="A0A4R2L3K5"/>
<protein>
    <recommendedName>
        <fullName evidence="11">Molybdopterin molybdenumtransferase</fullName>
        <ecNumber evidence="11">2.10.1.1</ecNumber>
    </recommendedName>
</protein>
<keyword evidence="9 11" id="KW-0501">Molybdenum cofactor biosynthesis</keyword>
<dbReference type="Proteomes" id="UP000295765">
    <property type="component" value="Unassembled WGS sequence"/>
</dbReference>
<dbReference type="SMART" id="SM00852">
    <property type="entry name" value="MoCF_biosynth"/>
    <property type="match status" value="1"/>
</dbReference>
<dbReference type="InterPro" id="IPR038987">
    <property type="entry name" value="MoeA-like"/>
</dbReference>
<dbReference type="PANTHER" id="PTHR10192">
    <property type="entry name" value="MOLYBDOPTERIN BIOSYNTHESIS PROTEIN"/>
    <property type="match status" value="1"/>
</dbReference>
<keyword evidence="14" id="KW-1185">Reference proteome</keyword>
<keyword evidence="8 11" id="KW-0460">Magnesium</keyword>
<dbReference type="CDD" id="cd00887">
    <property type="entry name" value="MoeA"/>
    <property type="match status" value="1"/>
</dbReference>
<comment type="similarity">
    <text evidence="4 11">Belongs to the MoeA family.</text>
</comment>
<evidence type="ECO:0000256" key="2">
    <source>
        <dbReference type="ARBA" id="ARBA00002901"/>
    </source>
</evidence>
<dbReference type="Gene3D" id="2.40.340.10">
    <property type="entry name" value="MoeA, C-terminal, domain IV"/>
    <property type="match status" value="1"/>
</dbReference>
<dbReference type="InterPro" id="IPR036688">
    <property type="entry name" value="MoeA_C_domain_IV_sf"/>
</dbReference>
<dbReference type="InterPro" id="IPR005111">
    <property type="entry name" value="MoeA_C_domain_IV"/>
</dbReference>
<dbReference type="UniPathway" id="UPA00344"/>
<evidence type="ECO:0000256" key="6">
    <source>
        <dbReference type="ARBA" id="ARBA00022679"/>
    </source>
</evidence>
<dbReference type="GO" id="GO:0005829">
    <property type="term" value="C:cytosol"/>
    <property type="evidence" value="ECO:0007669"/>
    <property type="project" value="TreeGrafter"/>
</dbReference>
<evidence type="ECO:0000256" key="7">
    <source>
        <dbReference type="ARBA" id="ARBA00022723"/>
    </source>
</evidence>
<accession>A0A4R2L3K5</accession>
<dbReference type="InterPro" id="IPR008284">
    <property type="entry name" value="MoCF_biosynth_CS"/>
</dbReference>
<reference evidence="13 14" key="1">
    <citation type="submission" date="2019-03" db="EMBL/GenBank/DDBJ databases">
        <title>Genomic Encyclopedia of Type Strains, Phase IV (KMG-IV): sequencing the most valuable type-strain genomes for metagenomic binning, comparative biology and taxonomic classification.</title>
        <authorList>
            <person name="Goeker M."/>
        </authorList>
    </citation>
    <scope>NUCLEOTIDE SEQUENCE [LARGE SCALE GENOMIC DNA]</scope>
    <source>
        <strain evidence="13 14">DSM 25287</strain>
    </source>
</reference>
<evidence type="ECO:0000259" key="12">
    <source>
        <dbReference type="SMART" id="SM00852"/>
    </source>
</evidence>